<dbReference type="InterPro" id="IPR036388">
    <property type="entry name" value="WH-like_DNA-bd_sf"/>
</dbReference>
<dbReference type="CDD" id="cd08432">
    <property type="entry name" value="PBP2_GcdR_TrpI_HvrB_AmpR_like"/>
    <property type="match status" value="1"/>
</dbReference>
<keyword evidence="3" id="KW-0238">DNA-binding</keyword>
<dbReference type="RefSeq" id="WP_121974927.1">
    <property type="nucleotide sequence ID" value="NZ_OOGT01000143.1"/>
</dbReference>
<reference evidence="7" key="1">
    <citation type="submission" date="2018-03" db="EMBL/GenBank/DDBJ databases">
        <authorList>
            <person name="Blom J."/>
        </authorList>
    </citation>
    <scope>NUCLEOTIDE SEQUENCE [LARGE SCALE GENOMIC DNA]</scope>
    <source>
        <strain evidence="7">KPC-SM-21</strain>
    </source>
</reference>
<evidence type="ECO:0000256" key="2">
    <source>
        <dbReference type="ARBA" id="ARBA00023015"/>
    </source>
</evidence>
<sequence length="297" mass="33912">MAKRNLPPLNALRMFEAVARNNSFSLAADELYVTHSAVSHQIKQLEAWMGKKLLNRHSHGTSLTSDGQQLFTTCIQLFNTLENCVDKIKKQSESMMLTIGAPSSFMANWLIPRLEKFEEKYPEVSIKLMTCNDLKMLEKNQVDCLIMSHTQQETIPKNITSIPLLEDRIGPVCTSNRAKELQQPQDVLKHHLLHTQSNQNAWAMWTKQYGLNIENAKHQRHFDHLNLMIEAAASGLGIAIAPEILVEKELLNQRLVAPFGFIHCGSFFSLLIKNDDLNHHSIKTLVQWFIHEIQPQT</sequence>
<proteinExistence type="inferred from homology"/>
<evidence type="ECO:0000256" key="4">
    <source>
        <dbReference type="ARBA" id="ARBA00023163"/>
    </source>
</evidence>
<dbReference type="PANTHER" id="PTHR30537">
    <property type="entry name" value="HTH-TYPE TRANSCRIPTIONAL REGULATOR"/>
    <property type="match status" value="1"/>
</dbReference>
<dbReference type="InParanoid" id="A0A2U3N1J0"/>
<dbReference type="PRINTS" id="PR00039">
    <property type="entry name" value="HTHLYSR"/>
</dbReference>
<dbReference type="InterPro" id="IPR000847">
    <property type="entry name" value="LysR_HTH_N"/>
</dbReference>
<evidence type="ECO:0000259" key="5">
    <source>
        <dbReference type="PROSITE" id="PS50931"/>
    </source>
</evidence>
<dbReference type="OrthoDB" id="5526340at2"/>
<dbReference type="GO" id="GO:0006351">
    <property type="term" value="P:DNA-templated transcription"/>
    <property type="evidence" value="ECO:0007669"/>
    <property type="project" value="TreeGrafter"/>
</dbReference>
<dbReference type="SUPFAM" id="SSF53850">
    <property type="entry name" value="Periplasmic binding protein-like II"/>
    <property type="match status" value="1"/>
</dbReference>
<dbReference type="Proteomes" id="UP000245974">
    <property type="component" value="Unassembled WGS sequence"/>
</dbReference>
<dbReference type="PANTHER" id="PTHR30537:SF74">
    <property type="entry name" value="HTH-TYPE TRANSCRIPTIONAL REGULATOR TRPI"/>
    <property type="match status" value="1"/>
</dbReference>
<dbReference type="EMBL" id="OOGT01000143">
    <property type="protein sequence ID" value="SPL71504.1"/>
    <property type="molecule type" value="Genomic_DNA"/>
</dbReference>
<evidence type="ECO:0000313" key="6">
    <source>
        <dbReference type="EMBL" id="SPL71504.1"/>
    </source>
</evidence>
<evidence type="ECO:0000256" key="3">
    <source>
        <dbReference type="ARBA" id="ARBA00023125"/>
    </source>
</evidence>
<accession>A0A2U3N1J0</accession>
<dbReference type="InterPro" id="IPR005119">
    <property type="entry name" value="LysR_subst-bd"/>
</dbReference>
<dbReference type="GO" id="GO:0043565">
    <property type="term" value="F:sequence-specific DNA binding"/>
    <property type="evidence" value="ECO:0007669"/>
    <property type="project" value="TreeGrafter"/>
</dbReference>
<dbReference type="InterPro" id="IPR058163">
    <property type="entry name" value="LysR-type_TF_proteobact-type"/>
</dbReference>
<keyword evidence="7" id="KW-1185">Reference proteome</keyword>
<dbReference type="AlphaFoldDB" id="A0A2U3N1J0"/>
<keyword evidence="2" id="KW-0805">Transcription regulation</keyword>
<dbReference type="SUPFAM" id="SSF46785">
    <property type="entry name" value="Winged helix' DNA-binding domain"/>
    <property type="match status" value="1"/>
</dbReference>
<dbReference type="PROSITE" id="PS50931">
    <property type="entry name" value="HTH_LYSR"/>
    <property type="match status" value="1"/>
</dbReference>
<name>A0A2U3N1J0_9GAMM</name>
<feature type="domain" description="HTH lysR-type" evidence="5">
    <location>
        <begin position="7"/>
        <end position="64"/>
    </location>
</feature>
<dbReference type="FunFam" id="3.40.190.10:FF:000017">
    <property type="entry name" value="Glycine cleavage system transcriptional activator"/>
    <property type="match status" value="1"/>
</dbReference>
<dbReference type="InterPro" id="IPR036390">
    <property type="entry name" value="WH_DNA-bd_sf"/>
</dbReference>
<dbReference type="Gene3D" id="1.10.10.10">
    <property type="entry name" value="Winged helix-like DNA-binding domain superfamily/Winged helix DNA-binding domain"/>
    <property type="match status" value="1"/>
</dbReference>
<keyword evidence="4" id="KW-0804">Transcription</keyword>
<dbReference type="Pfam" id="PF03466">
    <property type="entry name" value="LysR_substrate"/>
    <property type="match status" value="1"/>
</dbReference>
<organism evidence="6 7">
    <name type="scientific">Acinetobacter stercoris</name>
    <dbReference type="NCBI Taxonomy" id="2126983"/>
    <lineage>
        <taxon>Bacteria</taxon>
        <taxon>Pseudomonadati</taxon>
        <taxon>Pseudomonadota</taxon>
        <taxon>Gammaproteobacteria</taxon>
        <taxon>Moraxellales</taxon>
        <taxon>Moraxellaceae</taxon>
        <taxon>Acinetobacter</taxon>
    </lineage>
</organism>
<dbReference type="Pfam" id="PF00126">
    <property type="entry name" value="HTH_1"/>
    <property type="match status" value="1"/>
</dbReference>
<comment type="similarity">
    <text evidence="1">Belongs to the LysR transcriptional regulatory family.</text>
</comment>
<gene>
    <name evidence="6" type="primary">gcvA_5</name>
    <name evidence="6" type="ORF">KPC_2682</name>
</gene>
<dbReference type="Gene3D" id="3.40.190.10">
    <property type="entry name" value="Periplasmic binding protein-like II"/>
    <property type="match status" value="2"/>
</dbReference>
<evidence type="ECO:0000256" key="1">
    <source>
        <dbReference type="ARBA" id="ARBA00009437"/>
    </source>
</evidence>
<protein>
    <submittedName>
        <fullName evidence="6">Glycine cleavage system transcriptional activator</fullName>
    </submittedName>
</protein>
<dbReference type="FunFam" id="1.10.10.10:FF:000001">
    <property type="entry name" value="LysR family transcriptional regulator"/>
    <property type="match status" value="1"/>
</dbReference>
<dbReference type="GO" id="GO:0003700">
    <property type="term" value="F:DNA-binding transcription factor activity"/>
    <property type="evidence" value="ECO:0007669"/>
    <property type="project" value="InterPro"/>
</dbReference>
<evidence type="ECO:0000313" key="7">
    <source>
        <dbReference type="Proteomes" id="UP000245974"/>
    </source>
</evidence>